<dbReference type="CDD" id="cd23992">
    <property type="entry name" value="PBP_GOBP"/>
    <property type="match status" value="1"/>
</dbReference>
<proteinExistence type="predicted"/>
<dbReference type="AlphaFoldDB" id="A0AAD7YMK1"/>
<comment type="caution">
    <text evidence="1">The sequence shown here is derived from an EMBL/GenBank/DDBJ whole genome shotgun (WGS) entry which is preliminary data.</text>
</comment>
<evidence type="ECO:0000313" key="2">
    <source>
        <dbReference type="Proteomes" id="UP001231518"/>
    </source>
</evidence>
<name>A0AAD7YMK1_MYTSE</name>
<dbReference type="SUPFAM" id="SSF47565">
    <property type="entry name" value="Insect pheromone/odorant-binding proteins"/>
    <property type="match status" value="1"/>
</dbReference>
<dbReference type="EMBL" id="JARGEI010000014">
    <property type="protein sequence ID" value="KAJ8720169.1"/>
    <property type="molecule type" value="Genomic_DNA"/>
</dbReference>
<reference evidence="1" key="1">
    <citation type="submission" date="2023-03" db="EMBL/GenBank/DDBJ databases">
        <title>Chromosome-level genomes of two armyworms, Mythimna separata and Mythimna loreyi, provide insights into the biosynthesis and reception of sex pheromones.</title>
        <authorList>
            <person name="Zhao H."/>
        </authorList>
    </citation>
    <scope>NUCLEOTIDE SEQUENCE</scope>
    <source>
        <strain evidence="1">BeijingLab</strain>
        <tissue evidence="1">Pupa</tissue>
    </source>
</reference>
<dbReference type="GO" id="GO:0005549">
    <property type="term" value="F:odorant binding"/>
    <property type="evidence" value="ECO:0007669"/>
    <property type="project" value="InterPro"/>
</dbReference>
<accession>A0AAD7YMK1</accession>
<evidence type="ECO:0000313" key="1">
    <source>
        <dbReference type="EMBL" id="KAJ8720169.1"/>
    </source>
</evidence>
<dbReference type="InterPro" id="IPR006170">
    <property type="entry name" value="PBP/GOBP"/>
</dbReference>
<dbReference type="InterPro" id="IPR036728">
    <property type="entry name" value="PBP_GOBP_sf"/>
</dbReference>
<dbReference type="Pfam" id="PF01395">
    <property type="entry name" value="PBP_GOBP"/>
    <property type="match status" value="1"/>
</dbReference>
<keyword evidence="2" id="KW-1185">Reference proteome</keyword>
<gene>
    <name evidence="1" type="ORF">PYW07_012212</name>
</gene>
<dbReference type="Proteomes" id="UP001231518">
    <property type="component" value="Chromosome 3"/>
</dbReference>
<dbReference type="Gene3D" id="1.10.238.20">
    <property type="entry name" value="Pheromone/general odorant binding protein domain"/>
    <property type="match status" value="1"/>
</dbReference>
<protein>
    <submittedName>
        <fullName evidence="1">Uncharacterized protein</fullName>
    </submittedName>
</protein>
<organism evidence="1 2">
    <name type="scientific">Mythimna separata</name>
    <name type="common">Oriental armyworm</name>
    <name type="synonym">Pseudaletia separata</name>
    <dbReference type="NCBI Taxonomy" id="271217"/>
    <lineage>
        <taxon>Eukaryota</taxon>
        <taxon>Metazoa</taxon>
        <taxon>Ecdysozoa</taxon>
        <taxon>Arthropoda</taxon>
        <taxon>Hexapoda</taxon>
        <taxon>Insecta</taxon>
        <taxon>Pterygota</taxon>
        <taxon>Neoptera</taxon>
        <taxon>Endopterygota</taxon>
        <taxon>Lepidoptera</taxon>
        <taxon>Glossata</taxon>
        <taxon>Ditrysia</taxon>
        <taxon>Noctuoidea</taxon>
        <taxon>Noctuidae</taxon>
        <taxon>Noctuinae</taxon>
        <taxon>Hadenini</taxon>
        <taxon>Mythimna</taxon>
    </lineage>
</organism>
<sequence length="122" mass="13928">MVPNEPTYMHEINKIIDECEDVNGRQRRPGDPFEFPLCEYSCVLKKIGFMDDNGLYTLYPGLAYIKNITANYAGHYEVLESIAKDCVSVNDEEVHDGNAGCERTFYIGYCFLKNQARLDDLA</sequence>